<keyword evidence="2" id="KW-0678">Repressor</keyword>
<dbReference type="SUPFAM" id="SSF46785">
    <property type="entry name" value="Winged helix' DNA-binding domain"/>
    <property type="match status" value="1"/>
</dbReference>
<proteinExistence type="inferred from homology"/>
<organism evidence="7">
    <name type="scientific">hydrothermal vent metagenome</name>
    <dbReference type="NCBI Taxonomy" id="652676"/>
    <lineage>
        <taxon>unclassified sequences</taxon>
        <taxon>metagenomes</taxon>
        <taxon>ecological metagenomes</taxon>
    </lineage>
</organism>
<dbReference type="PANTHER" id="PTHR33202">
    <property type="entry name" value="ZINC UPTAKE REGULATION PROTEIN"/>
    <property type="match status" value="1"/>
</dbReference>
<evidence type="ECO:0000256" key="4">
    <source>
        <dbReference type="ARBA" id="ARBA00023015"/>
    </source>
</evidence>
<protein>
    <submittedName>
        <fullName evidence="7">Peroxide stress regulator PerR, FUR family</fullName>
    </submittedName>
</protein>
<dbReference type="InterPro" id="IPR036390">
    <property type="entry name" value="WH_DNA-bd_sf"/>
</dbReference>
<keyword evidence="3" id="KW-0862">Zinc</keyword>
<comment type="similarity">
    <text evidence="1">Belongs to the Fur family.</text>
</comment>
<evidence type="ECO:0000313" key="7">
    <source>
        <dbReference type="EMBL" id="CUV08188.1"/>
    </source>
</evidence>
<accession>A0A160VCW9</accession>
<dbReference type="AlphaFoldDB" id="A0A160VCW9"/>
<keyword evidence="5" id="KW-0238">DNA-binding</keyword>
<keyword evidence="6" id="KW-0804">Transcription</keyword>
<dbReference type="GO" id="GO:0003700">
    <property type="term" value="F:DNA-binding transcription factor activity"/>
    <property type="evidence" value="ECO:0007669"/>
    <property type="project" value="InterPro"/>
</dbReference>
<dbReference type="InterPro" id="IPR002481">
    <property type="entry name" value="FUR"/>
</dbReference>
<dbReference type="Gene3D" id="3.30.1490.190">
    <property type="match status" value="1"/>
</dbReference>
<evidence type="ECO:0000256" key="1">
    <source>
        <dbReference type="ARBA" id="ARBA00007957"/>
    </source>
</evidence>
<keyword evidence="4" id="KW-0805">Transcription regulation</keyword>
<dbReference type="Pfam" id="PF01475">
    <property type="entry name" value="FUR"/>
    <property type="match status" value="1"/>
</dbReference>
<dbReference type="EMBL" id="FAXC01000020">
    <property type="protein sequence ID" value="CUV08188.1"/>
    <property type="molecule type" value="Genomic_DNA"/>
</dbReference>
<dbReference type="GO" id="GO:0000976">
    <property type="term" value="F:transcription cis-regulatory region binding"/>
    <property type="evidence" value="ECO:0007669"/>
    <property type="project" value="TreeGrafter"/>
</dbReference>
<dbReference type="GO" id="GO:0008270">
    <property type="term" value="F:zinc ion binding"/>
    <property type="evidence" value="ECO:0007669"/>
    <property type="project" value="TreeGrafter"/>
</dbReference>
<dbReference type="GO" id="GO:1900376">
    <property type="term" value="P:regulation of secondary metabolite biosynthetic process"/>
    <property type="evidence" value="ECO:0007669"/>
    <property type="project" value="TreeGrafter"/>
</dbReference>
<gene>
    <name evidence="7" type="ORF">MGWOODY_Mmi1607</name>
</gene>
<evidence type="ECO:0000256" key="6">
    <source>
        <dbReference type="ARBA" id="ARBA00023163"/>
    </source>
</evidence>
<dbReference type="GO" id="GO:0045892">
    <property type="term" value="P:negative regulation of DNA-templated transcription"/>
    <property type="evidence" value="ECO:0007669"/>
    <property type="project" value="TreeGrafter"/>
</dbReference>
<evidence type="ECO:0000256" key="5">
    <source>
        <dbReference type="ARBA" id="ARBA00023125"/>
    </source>
</evidence>
<dbReference type="CDD" id="cd07153">
    <property type="entry name" value="Fur_like"/>
    <property type="match status" value="1"/>
</dbReference>
<sequence>MRYSHQREAIKKIVQGTNSHPTADLIFNHTKKIIPNISLGTVYRNLKRLEEEGEINTIYDGNIVRYDWNTESHDHLKCKECGDLVDVHLVHEEFTSKVKRKFKFDVDNVEITVIGTCSKHA</sequence>
<dbReference type="InterPro" id="IPR043135">
    <property type="entry name" value="Fur_C"/>
</dbReference>
<reference evidence="7" key="1">
    <citation type="submission" date="2015-10" db="EMBL/GenBank/DDBJ databases">
        <authorList>
            <person name="Gilbert D.G."/>
        </authorList>
    </citation>
    <scope>NUCLEOTIDE SEQUENCE</scope>
</reference>
<dbReference type="InterPro" id="IPR036388">
    <property type="entry name" value="WH-like_DNA-bd_sf"/>
</dbReference>
<dbReference type="PANTHER" id="PTHR33202:SF7">
    <property type="entry name" value="FERRIC UPTAKE REGULATION PROTEIN"/>
    <property type="match status" value="1"/>
</dbReference>
<evidence type="ECO:0000256" key="3">
    <source>
        <dbReference type="ARBA" id="ARBA00022833"/>
    </source>
</evidence>
<dbReference type="Gene3D" id="1.10.10.10">
    <property type="entry name" value="Winged helix-like DNA-binding domain superfamily/Winged helix DNA-binding domain"/>
    <property type="match status" value="1"/>
</dbReference>
<evidence type="ECO:0000256" key="2">
    <source>
        <dbReference type="ARBA" id="ARBA00022491"/>
    </source>
</evidence>
<name>A0A160VCW9_9ZZZZ</name>